<reference evidence="1" key="1">
    <citation type="submission" date="2018-05" db="EMBL/GenBank/DDBJ databases">
        <authorList>
            <person name="Lanie J.A."/>
            <person name="Ng W.-L."/>
            <person name="Kazmierczak K.M."/>
            <person name="Andrzejewski T.M."/>
            <person name="Davidsen T.M."/>
            <person name="Wayne K.J."/>
            <person name="Tettelin H."/>
            <person name="Glass J.I."/>
            <person name="Rusch D."/>
            <person name="Podicherti R."/>
            <person name="Tsui H.-C.T."/>
            <person name="Winkler M.E."/>
        </authorList>
    </citation>
    <scope>NUCLEOTIDE SEQUENCE</scope>
</reference>
<gene>
    <name evidence="1" type="ORF">METZ01_LOCUS377882</name>
</gene>
<organism evidence="1">
    <name type="scientific">marine metagenome</name>
    <dbReference type="NCBI Taxonomy" id="408172"/>
    <lineage>
        <taxon>unclassified sequences</taxon>
        <taxon>metagenomes</taxon>
        <taxon>ecological metagenomes</taxon>
    </lineage>
</organism>
<dbReference type="AlphaFoldDB" id="A0A382TU84"/>
<protein>
    <submittedName>
        <fullName evidence="1">Uncharacterized protein</fullName>
    </submittedName>
</protein>
<sequence>MKHILKKFGGIIDRVRNDIDALKEFRGAASTNPYHFS</sequence>
<dbReference type="EMBL" id="UINC01138839">
    <property type="protein sequence ID" value="SVD25028.1"/>
    <property type="molecule type" value="Genomic_DNA"/>
</dbReference>
<proteinExistence type="predicted"/>
<evidence type="ECO:0000313" key="1">
    <source>
        <dbReference type="EMBL" id="SVD25028.1"/>
    </source>
</evidence>
<name>A0A382TU84_9ZZZZ</name>
<accession>A0A382TU84</accession>